<evidence type="ECO:0000313" key="8">
    <source>
        <dbReference type="EMBL" id="MEL0659689.1"/>
    </source>
</evidence>
<dbReference type="InterPro" id="IPR011701">
    <property type="entry name" value="MFS"/>
</dbReference>
<keyword evidence="4 6" id="KW-1133">Transmembrane helix</keyword>
<keyword evidence="2" id="KW-0813">Transport</keyword>
<feature type="transmembrane region" description="Helical" evidence="6">
    <location>
        <begin position="233"/>
        <end position="255"/>
    </location>
</feature>
<sequence>MNPQKNQPAKMPLNLLVALLGILISAIMSGLNSRVGSLGLAEVRGTLGLAMDAASWLSTSYTVGELIAMPFATWFAITLSVRRFHFYMVMCSAAIGLLLPFIQDLNLMIALRFIQGVSSGALIPILMMMALKTLPPSIRLHGLALYALTATFAPNLAIWLTGYWTDSLHDWRLIYWQIIPMCLISLILVGMTLPKEKIITARFKQGNWFGMGFGMSSLILIGISLSQGVRLDWFNSPLICISLGSGLAFLGVYLISEWYHPTPFIKLQLLSRRNLWVGSIIFMALLTILLSGSLLPSSYLGMIQGFKAQQIAPIGLYIALPQLILGSVVAIFLYQKWVDARVVLCLGLALIAAACFLSAQLTGQWHVEQFITATLLQALGQSMTVVPLLFLMTSVVEPMEGPYFSGTINALRVLGTLFGSAVVGQILVARGHYHSQMLLDKAMQNENLQAIQVINIDHIIAEQAHILSVADTYRLLGCFAIGVIFLVWRMLYIPAPSPQIVPTANNLQSKPLHG</sequence>
<feature type="transmembrane region" description="Helical" evidence="6">
    <location>
        <begin position="174"/>
        <end position="194"/>
    </location>
</feature>
<dbReference type="InterPro" id="IPR020846">
    <property type="entry name" value="MFS_dom"/>
</dbReference>
<feature type="transmembrane region" description="Helical" evidence="6">
    <location>
        <begin position="275"/>
        <end position="294"/>
    </location>
</feature>
<accession>A0ABU9HCS7</accession>
<dbReference type="PANTHER" id="PTHR42718">
    <property type="entry name" value="MAJOR FACILITATOR SUPERFAMILY MULTIDRUG TRANSPORTER MFSC"/>
    <property type="match status" value="1"/>
</dbReference>
<dbReference type="PANTHER" id="PTHR42718:SF9">
    <property type="entry name" value="MAJOR FACILITATOR SUPERFAMILY MULTIDRUG TRANSPORTER MFSC"/>
    <property type="match status" value="1"/>
</dbReference>
<feature type="transmembrane region" description="Helical" evidence="6">
    <location>
        <begin position="206"/>
        <end position="227"/>
    </location>
</feature>
<dbReference type="SUPFAM" id="SSF103473">
    <property type="entry name" value="MFS general substrate transporter"/>
    <property type="match status" value="1"/>
</dbReference>
<feature type="transmembrane region" description="Helical" evidence="6">
    <location>
        <begin position="109"/>
        <end position="131"/>
    </location>
</feature>
<evidence type="ECO:0000259" key="7">
    <source>
        <dbReference type="PROSITE" id="PS50850"/>
    </source>
</evidence>
<feature type="domain" description="Major facilitator superfamily (MFS) profile" evidence="7">
    <location>
        <begin position="18"/>
        <end position="473"/>
    </location>
</feature>
<gene>
    <name evidence="8" type="ORF">V6255_11115</name>
</gene>
<feature type="transmembrane region" description="Helical" evidence="6">
    <location>
        <begin position="143"/>
        <end position="162"/>
    </location>
</feature>
<dbReference type="RefSeq" id="WP_341628226.1">
    <property type="nucleotide sequence ID" value="NZ_JBAKBA010000024.1"/>
</dbReference>
<feature type="transmembrane region" description="Helical" evidence="6">
    <location>
        <begin position="413"/>
        <end position="433"/>
    </location>
</feature>
<organism evidence="8 9">
    <name type="scientific">Psychromonas arctica</name>
    <dbReference type="NCBI Taxonomy" id="168275"/>
    <lineage>
        <taxon>Bacteria</taxon>
        <taxon>Pseudomonadati</taxon>
        <taxon>Pseudomonadota</taxon>
        <taxon>Gammaproteobacteria</taxon>
        <taxon>Alteromonadales</taxon>
        <taxon>Psychromonadaceae</taxon>
        <taxon>Psychromonas</taxon>
    </lineage>
</organism>
<proteinExistence type="predicted"/>
<protein>
    <submittedName>
        <fullName evidence="8">MFS transporter</fullName>
    </submittedName>
</protein>
<dbReference type="PROSITE" id="PS50850">
    <property type="entry name" value="MFS"/>
    <property type="match status" value="1"/>
</dbReference>
<dbReference type="Pfam" id="PF07690">
    <property type="entry name" value="MFS_1"/>
    <property type="match status" value="1"/>
</dbReference>
<evidence type="ECO:0000313" key="9">
    <source>
        <dbReference type="Proteomes" id="UP001366060"/>
    </source>
</evidence>
<feature type="transmembrane region" description="Helical" evidence="6">
    <location>
        <begin position="341"/>
        <end position="359"/>
    </location>
</feature>
<dbReference type="Gene3D" id="1.20.1250.20">
    <property type="entry name" value="MFS general substrate transporter like domains"/>
    <property type="match status" value="2"/>
</dbReference>
<dbReference type="InterPro" id="IPR036259">
    <property type="entry name" value="MFS_trans_sf"/>
</dbReference>
<feature type="transmembrane region" description="Helical" evidence="6">
    <location>
        <begin position="12"/>
        <end position="33"/>
    </location>
</feature>
<evidence type="ECO:0000256" key="6">
    <source>
        <dbReference type="SAM" id="Phobius"/>
    </source>
</evidence>
<evidence type="ECO:0000256" key="5">
    <source>
        <dbReference type="ARBA" id="ARBA00023136"/>
    </source>
</evidence>
<comment type="caution">
    <text evidence="8">The sequence shown here is derived from an EMBL/GenBank/DDBJ whole genome shotgun (WGS) entry which is preliminary data.</text>
</comment>
<feature type="transmembrane region" description="Helical" evidence="6">
    <location>
        <begin position="314"/>
        <end position="334"/>
    </location>
</feature>
<feature type="transmembrane region" description="Helical" evidence="6">
    <location>
        <begin position="84"/>
        <end position="103"/>
    </location>
</feature>
<name>A0ABU9HCS7_9GAMM</name>
<dbReference type="EMBL" id="JBAKBA010000024">
    <property type="protein sequence ID" value="MEL0659689.1"/>
    <property type="molecule type" value="Genomic_DNA"/>
</dbReference>
<evidence type="ECO:0000256" key="3">
    <source>
        <dbReference type="ARBA" id="ARBA00022692"/>
    </source>
</evidence>
<evidence type="ECO:0000256" key="1">
    <source>
        <dbReference type="ARBA" id="ARBA00004141"/>
    </source>
</evidence>
<keyword evidence="9" id="KW-1185">Reference proteome</keyword>
<dbReference type="Proteomes" id="UP001366060">
    <property type="component" value="Unassembled WGS sequence"/>
</dbReference>
<feature type="transmembrane region" description="Helical" evidence="6">
    <location>
        <begin position="371"/>
        <end position="392"/>
    </location>
</feature>
<feature type="transmembrane region" description="Helical" evidence="6">
    <location>
        <begin position="473"/>
        <end position="492"/>
    </location>
</feature>
<keyword evidence="5 6" id="KW-0472">Membrane</keyword>
<comment type="subcellular location">
    <subcellularLocation>
        <location evidence="1">Membrane</location>
        <topology evidence="1">Multi-pass membrane protein</topology>
    </subcellularLocation>
</comment>
<evidence type="ECO:0000256" key="2">
    <source>
        <dbReference type="ARBA" id="ARBA00022448"/>
    </source>
</evidence>
<evidence type="ECO:0000256" key="4">
    <source>
        <dbReference type="ARBA" id="ARBA00022989"/>
    </source>
</evidence>
<keyword evidence="3 6" id="KW-0812">Transmembrane</keyword>
<feature type="transmembrane region" description="Helical" evidence="6">
    <location>
        <begin position="53"/>
        <end position="77"/>
    </location>
</feature>
<reference evidence="8 9" key="1">
    <citation type="submission" date="2024-02" db="EMBL/GenBank/DDBJ databases">
        <title>Bacteria isolated from the canopy kelp, Nereocystis luetkeana.</title>
        <authorList>
            <person name="Pfister C.A."/>
            <person name="Younker I.T."/>
            <person name="Light S.H."/>
        </authorList>
    </citation>
    <scope>NUCLEOTIDE SEQUENCE [LARGE SCALE GENOMIC DNA]</scope>
    <source>
        <strain evidence="8 9">TI.2.07</strain>
    </source>
</reference>